<accession>A0A192A8C6</accession>
<organism evidence="2 3">
    <name type="scientific">Ralstonia insidiosa</name>
    <dbReference type="NCBI Taxonomy" id="190721"/>
    <lineage>
        <taxon>Bacteria</taxon>
        <taxon>Pseudomonadati</taxon>
        <taxon>Pseudomonadota</taxon>
        <taxon>Betaproteobacteria</taxon>
        <taxon>Burkholderiales</taxon>
        <taxon>Burkholderiaceae</taxon>
        <taxon>Ralstonia</taxon>
    </lineage>
</organism>
<geneLocation type="plasmid" evidence="3">
    <name>pri-1</name>
</geneLocation>
<evidence type="ECO:0000313" key="3">
    <source>
        <dbReference type="Proteomes" id="UP000078572"/>
    </source>
</evidence>
<proteinExistence type="predicted"/>
<keyword evidence="2" id="KW-0614">Plasmid</keyword>
<name>A0A192A8C6_9RALS</name>
<keyword evidence="3" id="KW-1185">Reference proteome</keyword>
<evidence type="ECO:0000313" key="2">
    <source>
        <dbReference type="EMBL" id="ANJ76562.1"/>
    </source>
</evidence>
<dbReference type="AlphaFoldDB" id="A0A192A8C6"/>
<dbReference type="Proteomes" id="UP000078572">
    <property type="component" value="Plasmid pRI-1"/>
</dbReference>
<sequence>MFPPSVGDQHQSPGVANRNQSADTSHLVALHERLLRERARLATAGSEEERAVRQVWVAQAERELEGELKFLGMDGGTEVAEISDDDVLAELGK</sequence>
<feature type="compositionally biased region" description="Polar residues" evidence="1">
    <location>
        <begin position="8"/>
        <end position="23"/>
    </location>
</feature>
<gene>
    <name evidence="2" type="ORF">A9Y76_27075</name>
</gene>
<evidence type="ECO:0000256" key="1">
    <source>
        <dbReference type="SAM" id="MobiDB-lite"/>
    </source>
</evidence>
<reference evidence="3" key="1">
    <citation type="submission" date="2016-06" db="EMBL/GenBank/DDBJ databases">
        <authorList>
            <person name="Xu Y."/>
            <person name="Nagy A."/>
            <person name="Yan X."/>
            <person name="Kim S.W."/>
            <person name="Haley B."/>
            <person name="Liu N.T."/>
            <person name="Nou X."/>
        </authorList>
    </citation>
    <scope>NUCLEOTIDE SEQUENCE [LARGE SCALE GENOMIC DNA]</scope>
    <source>
        <strain evidence="3">ATCC 49129</strain>
        <plasmid evidence="3">pri-1</plasmid>
    </source>
</reference>
<dbReference type="EMBL" id="CP016024">
    <property type="protein sequence ID" value="ANJ76562.1"/>
    <property type="molecule type" value="Genomic_DNA"/>
</dbReference>
<feature type="region of interest" description="Disordered" evidence="1">
    <location>
        <begin position="1"/>
        <end position="23"/>
    </location>
</feature>
<protein>
    <submittedName>
        <fullName evidence="2">Uncharacterized protein</fullName>
    </submittedName>
</protein>